<dbReference type="RefSeq" id="WP_088248579.1">
    <property type="nucleotide sequence ID" value="NZ_NHMK01000013.1"/>
</dbReference>
<name>A0A246BKX0_9DEIO</name>
<dbReference type="PANTHER" id="PTHR43357">
    <property type="entry name" value="INNER MEMBRANE ABC TRANSPORTER PERMEASE PROTEIN YDCV"/>
    <property type="match status" value="1"/>
</dbReference>
<dbReference type="Pfam" id="PF00528">
    <property type="entry name" value="BPD_transp_1"/>
    <property type="match status" value="1"/>
</dbReference>
<feature type="transmembrane region" description="Helical" evidence="8">
    <location>
        <begin position="20"/>
        <end position="49"/>
    </location>
</feature>
<dbReference type="SUPFAM" id="SSF161098">
    <property type="entry name" value="MetI-like"/>
    <property type="match status" value="1"/>
</dbReference>
<organism evidence="10 11">
    <name type="scientific">Deinococcus indicus</name>
    <dbReference type="NCBI Taxonomy" id="223556"/>
    <lineage>
        <taxon>Bacteria</taxon>
        <taxon>Thermotogati</taxon>
        <taxon>Deinococcota</taxon>
        <taxon>Deinococci</taxon>
        <taxon>Deinococcales</taxon>
        <taxon>Deinococcaceae</taxon>
        <taxon>Deinococcus</taxon>
    </lineage>
</organism>
<evidence type="ECO:0000256" key="2">
    <source>
        <dbReference type="ARBA" id="ARBA00022448"/>
    </source>
</evidence>
<keyword evidence="2 8" id="KW-0813">Transport</keyword>
<feature type="domain" description="ABC transmembrane type-1" evidence="9">
    <location>
        <begin position="73"/>
        <end position="261"/>
    </location>
</feature>
<evidence type="ECO:0000256" key="6">
    <source>
        <dbReference type="ARBA" id="ARBA00022989"/>
    </source>
</evidence>
<dbReference type="GO" id="GO:0055085">
    <property type="term" value="P:transmembrane transport"/>
    <property type="evidence" value="ECO:0007669"/>
    <property type="project" value="InterPro"/>
</dbReference>
<protein>
    <recommendedName>
        <fullName evidence="9">ABC transmembrane type-1 domain-containing protein</fullName>
    </recommendedName>
</protein>
<evidence type="ECO:0000259" key="9">
    <source>
        <dbReference type="PROSITE" id="PS50928"/>
    </source>
</evidence>
<comment type="caution">
    <text evidence="10">The sequence shown here is derived from an EMBL/GenBank/DDBJ whole genome shotgun (WGS) entry which is preliminary data.</text>
</comment>
<evidence type="ECO:0000256" key="4">
    <source>
        <dbReference type="ARBA" id="ARBA00022519"/>
    </source>
</evidence>
<dbReference type="PROSITE" id="PS50928">
    <property type="entry name" value="ABC_TM1"/>
    <property type="match status" value="1"/>
</dbReference>
<dbReference type="CDD" id="cd06261">
    <property type="entry name" value="TM_PBP2"/>
    <property type="match status" value="1"/>
</dbReference>
<evidence type="ECO:0000313" key="10">
    <source>
        <dbReference type="EMBL" id="OWL95974.1"/>
    </source>
</evidence>
<sequence length="269" mass="28057">MSGLSRRPVPRRWTPGSVLLGALLLAGAVGPLLLLGVWSLAGAWFYPALLPGEWSLRAWASALSPDTPLWAPLWGSMWVGTVTAVTATGLALPAARALNGWPGRSRAWVQSALLAPLILPAFAGVMGIQVVFIRLGLADTPAGVVAAHLIVAVPYAVAVLSATFAGYDARLEDAARTLGASRAAVWWQVTLPAVRSGVLVALLMAFLVSWSEYLLTLIVGGAQVRTLPLLLFSAVQGGDYALSGALGLVYLLPPLLGFALLAPRLRSAA</sequence>
<evidence type="ECO:0000256" key="8">
    <source>
        <dbReference type="RuleBase" id="RU363032"/>
    </source>
</evidence>
<feature type="transmembrane region" description="Helical" evidence="8">
    <location>
        <begin position="145"/>
        <end position="167"/>
    </location>
</feature>
<comment type="subcellular location">
    <subcellularLocation>
        <location evidence="1">Cell inner membrane</location>
        <topology evidence="1">Multi-pass membrane protein</topology>
    </subcellularLocation>
    <subcellularLocation>
        <location evidence="8">Cell membrane</location>
        <topology evidence="8">Multi-pass membrane protein</topology>
    </subcellularLocation>
</comment>
<dbReference type="AlphaFoldDB" id="A0A246BKX0"/>
<feature type="transmembrane region" description="Helical" evidence="8">
    <location>
        <begin position="113"/>
        <end position="133"/>
    </location>
</feature>
<comment type="similarity">
    <text evidence="8">Belongs to the binding-protein-dependent transport system permease family.</text>
</comment>
<keyword evidence="3" id="KW-1003">Cell membrane</keyword>
<keyword evidence="5 8" id="KW-0812">Transmembrane</keyword>
<evidence type="ECO:0000256" key="3">
    <source>
        <dbReference type="ARBA" id="ARBA00022475"/>
    </source>
</evidence>
<dbReference type="EMBL" id="NHMK01000013">
    <property type="protein sequence ID" value="OWL95974.1"/>
    <property type="molecule type" value="Genomic_DNA"/>
</dbReference>
<feature type="transmembrane region" description="Helical" evidence="8">
    <location>
        <begin position="69"/>
        <end position="92"/>
    </location>
</feature>
<keyword evidence="6 8" id="KW-1133">Transmembrane helix</keyword>
<keyword evidence="11" id="KW-1185">Reference proteome</keyword>
<dbReference type="InterPro" id="IPR000515">
    <property type="entry name" value="MetI-like"/>
</dbReference>
<dbReference type="GO" id="GO:0005886">
    <property type="term" value="C:plasma membrane"/>
    <property type="evidence" value="ECO:0007669"/>
    <property type="project" value="UniProtKB-SubCell"/>
</dbReference>
<accession>A0A246BKX0</accession>
<evidence type="ECO:0000256" key="7">
    <source>
        <dbReference type="ARBA" id="ARBA00023136"/>
    </source>
</evidence>
<keyword evidence="4" id="KW-0997">Cell inner membrane</keyword>
<dbReference type="Gene3D" id="1.10.3720.10">
    <property type="entry name" value="MetI-like"/>
    <property type="match status" value="1"/>
</dbReference>
<gene>
    <name evidence="10" type="ORF">CBQ26_10375</name>
</gene>
<dbReference type="InterPro" id="IPR035906">
    <property type="entry name" value="MetI-like_sf"/>
</dbReference>
<reference evidence="10 11" key="1">
    <citation type="submission" date="2017-05" db="EMBL/GenBank/DDBJ databases">
        <title>De novo genome assembly of Deniococcus indicus strain DR1.</title>
        <authorList>
            <person name="Chauhan D."/>
            <person name="Yennamalli R.M."/>
            <person name="Priyadarshini R."/>
        </authorList>
    </citation>
    <scope>NUCLEOTIDE SEQUENCE [LARGE SCALE GENOMIC DNA]</scope>
    <source>
        <strain evidence="10 11">DR1</strain>
    </source>
</reference>
<feature type="transmembrane region" description="Helical" evidence="8">
    <location>
        <begin position="198"/>
        <end position="220"/>
    </location>
</feature>
<dbReference type="OrthoDB" id="9782004at2"/>
<evidence type="ECO:0000256" key="1">
    <source>
        <dbReference type="ARBA" id="ARBA00004429"/>
    </source>
</evidence>
<dbReference type="Proteomes" id="UP000197208">
    <property type="component" value="Unassembled WGS sequence"/>
</dbReference>
<evidence type="ECO:0000313" key="11">
    <source>
        <dbReference type="Proteomes" id="UP000197208"/>
    </source>
</evidence>
<feature type="transmembrane region" description="Helical" evidence="8">
    <location>
        <begin position="240"/>
        <end position="262"/>
    </location>
</feature>
<evidence type="ECO:0000256" key="5">
    <source>
        <dbReference type="ARBA" id="ARBA00022692"/>
    </source>
</evidence>
<keyword evidence="7 8" id="KW-0472">Membrane</keyword>
<proteinExistence type="inferred from homology"/>
<dbReference type="PANTHER" id="PTHR43357:SF4">
    <property type="entry name" value="INNER MEMBRANE ABC TRANSPORTER PERMEASE PROTEIN YDCV"/>
    <property type="match status" value="1"/>
</dbReference>